<dbReference type="Proteomes" id="UP000059188">
    <property type="component" value="Unassembled WGS sequence"/>
</dbReference>
<dbReference type="Gene3D" id="1.20.1280.50">
    <property type="match status" value="1"/>
</dbReference>
<sequence>MTETLDRFLQSESRLQAAVEEFLTACSALHNINLDDHSTNNNDIDHKLNQIRARRSSLIAVEKNISKSQTLLNDALERFPPPASMRRLPTELLSRIFRHTVPRGCRSYSYDGTRILLVLTWVCRRWRELAIGTPSLWSHVDLELADYEDNPPPPEIERLWLERAGSLPLHVHFNCTNNEFEHYTPRFTAFPQLLRILIPLASQIATLGFRGLGARQFVEGLTEIRLAQGPINRIVALYLAGAAGTGFAPPGRIDPLPLAWPPSLFRGISELIIDDLPEAQCPSLYQLTTILSNCPQIYSLRLHQMTIREDPGAGSFPTVHLPHLRFLSLHDVSERSQRKILSFLRPGSAELHLEINVVEDNPPAFNAATTFITNFCVTSLCLWPPLFWDEDDTQISPYLPFAQSVHTLFLPLDIRSTSAIATLLSPMGNRTWSPRLPNLKCLCLMHGRFWPGDSELLKRLIAAHSLQKLILVSCKPRVSEYEATGVEERNKAKYQEMIEWVSQKVPELIIHNYTTNSIYPHWYMFLRRLLSIYD</sequence>
<dbReference type="Pfam" id="PF12937">
    <property type="entry name" value="F-box-like"/>
    <property type="match status" value="1"/>
</dbReference>
<feature type="domain" description="F-box" evidence="1">
    <location>
        <begin position="86"/>
        <end position="142"/>
    </location>
</feature>
<dbReference type="AlphaFoldDB" id="A0A0B7FB82"/>
<name>A0A0B7FB82_THACB</name>
<dbReference type="InterPro" id="IPR036047">
    <property type="entry name" value="F-box-like_dom_sf"/>
</dbReference>
<accession>A0A0B7FB82</accession>
<proteinExistence type="predicted"/>
<protein>
    <recommendedName>
        <fullName evidence="1">F-box domain-containing protein</fullName>
    </recommendedName>
</protein>
<evidence type="ECO:0000313" key="3">
    <source>
        <dbReference type="Proteomes" id="UP000059188"/>
    </source>
</evidence>
<organism evidence="2 3">
    <name type="scientific">Thanatephorus cucumeris (strain AG1-IB / isolate 7/3/14)</name>
    <name type="common">Lettuce bottom rot fungus</name>
    <name type="synonym">Rhizoctonia solani</name>
    <dbReference type="NCBI Taxonomy" id="1108050"/>
    <lineage>
        <taxon>Eukaryota</taxon>
        <taxon>Fungi</taxon>
        <taxon>Dikarya</taxon>
        <taxon>Basidiomycota</taxon>
        <taxon>Agaricomycotina</taxon>
        <taxon>Agaricomycetes</taxon>
        <taxon>Cantharellales</taxon>
        <taxon>Ceratobasidiaceae</taxon>
        <taxon>Rhizoctonia</taxon>
        <taxon>Rhizoctonia solani AG-1</taxon>
    </lineage>
</organism>
<evidence type="ECO:0000259" key="1">
    <source>
        <dbReference type="Pfam" id="PF12937"/>
    </source>
</evidence>
<evidence type="ECO:0000313" key="2">
    <source>
        <dbReference type="EMBL" id="CEL54800.1"/>
    </source>
</evidence>
<dbReference type="STRING" id="1108050.A0A0B7FB82"/>
<gene>
    <name evidence="2" type="ORF">RSOLAG1IB_07334</name>
</gene>
<dbReference type="SUPFAM" id="SSF52047">
    <property type="entry name" value="RNI-like"/>
    <property type="match status" value="1"/>
</dbReference>
<dbReference type="InterPro" id="IPR001810">
    <property type="entry name" value="F-box_dom"/>
</dbReference>
<dbReference type="OrthoDB" id="3257326at2759"/>
<dbReference type="EMBL" id="LN679117">
    <property type="protein sequence ID" value="CEL54800.1"/>
    <property type="molecule type" value="Genomic_DNA"/>
</dbReference>
<reference evidence="2 3" key="1">
    <citation type="submission" date="2014-11" db="EMBL/GenBank/DDBJ databases">
        <authorList>
            <person name="Wibberg Daniel"/>
        </authorList>
    </citation>
    <scope>NUCLEOTIDE SEQUENCE [LARGE SCALE GENOMIC DNA]</scope>
    <source>
        <strain evidence="2">Rhizoctonia solani AG1-IB 7/3/14</strain>
    </source>
</reference>
<dbReference type="SUPFAM" id="SSF81383">
    <property type="entry name" value="F-box domain"/>
    <property type="match status" value="1"/>
</dbReference>
<keyword evidence="3" id="KW-1185">Reference proteome</keyword>